<name>A0A4P9WIE3_9FUNG</name>
<dbReference type="AlphaFoldDB" id="A0A4P9WIE3"/>
<dbReference type="EMBL" id="KZ994557">
    <property type="protein sequence ID" value="RKO92631.1"/>
    <property type="molecule type" value="Genomic_DNA"/>
</dbReference>
<protein>
    <submittedName>
        <fullName evidence="1">Uncharacterized protein</fullName>
    </submittedName>
</protein>
<evidence type="ECO:0000313" key="1">
    <source>
        <dbReference type="EMBL" id="RKO92631.1"/>
    </source>
</evidence>
<accession>A0A4P9WIE3</accession>
<sequence>MGILAAHVASPSRRKLMRFLDVIADDAIDVFGGPAERVGVLIPEAGLDHVVLLKDVLQEEHEDRVLPEMCVMPIHQHRCPACDGFLSDHHLLQTTGNARVVEMDVLDRGLELCVLNDVKRGAGLIAEVTNLDCCGMGHRVSDAHGQQKLLEWLMCYYIFKDCLPVPFVAHIVEDVVKEPRYGERRAPILARLTVERSIF</sequence>
<evidence type="ECO:0000313" key="2">
    <source>
        <dbReference type="Proteomes" id="UP000269721"/>
    </source>
</evidence>
<gene>
    <name evidence="1" type="ORF">BDK51DRAFT_38105</name>
</gene>
<dbReference type="Proteomes" id="UP000269721">
    <property type="component" value="Unassembled WGS sequence"/>
</dbReference>
<keyword evidence="2" id="KW-1185">Reference proteome</keyword>
<organism evidence="1 2">
    <name type="scientific">Blyttiomyces helicus</name>
    <dbReference type="NCBI Taxonomy" id="388810"/>
    <lineage>
        <taxon>Eukaryota</taxon>
        <taxon>Fungi</taxon>
        <taxon>Fungi incertae sedis</taxon>
        <taxon>Chytridiomycota</taxon>
        <taxon>Chytridiomycota incertae sedis</taxon>
        <taxon>Chytridiomycetes</taxon>
        <taxon>Chytridiomycetes incertae sedis</taxon>
        <taxon>Blyttiomyces</taxon>
    </lineage>
</organism>
<proteinExistence type="predicted"/>
<reference evidence="2" key="1">
    <citation type="journal article" date="2018" name="Nat. Microbiol.">
        <title>Leveraging single-cell genomics to expand the fungal tree of life.</title>
        <authorList>
            <person name="Ahrendt S.R."/>
            <person name="Quandt C.A."/>
            <person name="Ciobanu D."/>
            <person name="Clum A."/>
            <person name="Salamov A."/>
            <person name="Andreopoulos B."/>
            <person name="Cheng J.F."/>
            <person name="Woyke T."/>
            <person name="Pelin A."/>
            <person name="Henrissat B."/>
            <person name="Reynolds N.K."/>
            <person name="Benny G.L."/>
            <person name="Smith M.E."/>
            <person name="James T.Y."/>
            <person name="Grigoriev I.V."/>
        </authorList>
    </citation>
    <scope>NUCLEOTIDE SEQUENCE [LARGE SCALE GENOMIC DNA]</scope>
</reference>